<dbReference type="InterPro" id="IPR020841">
    <property type="entry name" value="PKS_Beta-ketoAc_synthase_dom"/>
</dbReference>
<evidence type="ECO:0000313" key="10">
    <source>
        <dbReference type="EMBL" id="KIK00478.1"/>
    </source>
</evidence>
<dbReference type="CDD" id="cd00833">
    <property type="entry name" value="PKS"/>
    <property type="match status" value="1"/>
</dbReference>
<feature type="compositionally biased region" description="Polar residues" evidence="7">
    <location>
        <begin position="1108"/>
        <end position="1118"/>
    </location>
</feature>
<dbReference type="CDD" id="cd05930">
    <property type="entry name" value="A_NRPS"/>
    <property type="match status" value="1"/>
</dbReference>
<dbReference type="PANTHER" id="PTHR45527">
    <property type="entry name" value="NONRIBOSOMAL PEPTIDE SYNTHETASE"/>
    <property type="match status" value="1"/>
</dbReference>
<dbReference type="STRING" id="1095629.A0A0C9XX81"/>
<dbReference type="InterPro" id="IPR001242">
    <property type="entry name" value="Condensation_dom"/>
</dbReference>
<dbReference type="PROSITE" id="PS00012">
    <property type="entry name" value="PHOSPHOPANTETHEINE"/>
    <property type="match status" value="1"/>
</dbReference>
<dbReference type="PANTHER" id="PTHR45527:SF1">
    <property type="entry name" value="FATTY ACID SYNTHASE"/>
    <property type="match status" value="1"/>
</dbReference>
<dbReference type="InterPro" id="IPR014030">
    <property type="entry name" value="Ketoacyl_synth_N"/>
</dbReference>
<evidence type="ECO:0000256" key="1">
    <source>
        <dbReference type="ARBA" id="ARBA00022450"/>
    </source>
</evidence>
<evidence type="ECO:0000256" key="6">
    <source>
        <dbReference type="ARBA" id="ARBA00023268"/>
    </source>
</evidence>
<dbReference type="InterPro" id="IPR042099">
    <property type="entry name" value="ANL_N_sf"/>
</dbReference>
<accession>A0A0C9XX81</accession>
<dbReference type="PROSITE" id="PS00606">
    <property type="entry name" value="KS3_1"/>
    <property type="match status" value="1"/>
</dbReference>
<gene>
    <name evidence="10" type="ORF">K443DRAFT_100261</name>
</gene>
<dbReference type="Proteomes" id="UP000054477">
    <property type="component" value="Unassembled WGS sequence"/>
</dbReference>
<keyword evidence="5" id="KW-0843">Virulence</keyword>
<dbReference type="HOGENOM" id="CLU_003656_0_0_1"/>
<dbReference type="Pfam" id="PF02801">
    <property type="entry name" value="Ketoacyl-synt_C"/>
    <property type="match status" value="1"/>
</dbReference>
<evidence type="ECO:0000256" key="2">
    <source>
        <dbReference type="ARBA" id="ARBA00022553"/>
    </source>
</evidence>
<keyword evidence="3" id="KW-0436">Ligase</keyword>
<feature type="region of interest" description="Disordered" evidence="7">
    <location>
        <begin position="1095"/>
        <end position="1119"/>
    </location>
</feature>
<dbReference type="EMBL" id="KN838624">
    <property type="protein sequence ID" value="KIK00478.1"/>
    <property type="molecule type" value="Genomic_DNA"/>
</dbReference>
<dbReference type="InterPro" id="IPR020845">
    <property type="entry name" value="AMP-binding_CS"/>
</dbReference>
<proteinExistence type="predicted"/>
<feature type="compositionally biased region" description="Low complexity" evidence="7">
    <location>
        <begin position="993"/>
        <end position="1005"/>
    </location>
</feature>
<dbReference type="InterPro" id="IPR006162">
    <property type="entry name" value="Ppantetheine_attach_site"/>
</dbReference>
<evidence type="ECO:0000313" key="11">
    <source>
        <dbReference type="Proteomes" id="UP000054477"/>
    </source>
</evidence>
<dbReference type="GO" id="GO:0044550">
    <property type="term" value="P:secondary metabolite biosynthetic process"/>
    <property type="evidence" value="ECO:0007669"/>
    <property type="project" value="TreeGrafter"/>
</dbReference>
<evidence type="ECO:0000256" key="7">
    <source>
        <dbReference type="SAM" id="MobiDB-lite"/>
    </source>
</evidence>
<dbReference type="Gene3D" id="3.40.47.10">
    <property type="match status" value="1"/>
</dbReference>
<dbReference type="PROSITE" id="PS00455">
    <property type="entry name" value="AMP_BINDING"/>
    <property type="match status" value="1"/>
</dbReference>
<dbReference type="InterPro" id="IPR023213">
    <property type="entry name" value="CAT-like_dom_sf"/>
</dbReference>
<evidence type="ECO:0000256" key="4">
    <source>
        <dbReference type="ARBA" id="ARBA00022679"/>
    </source>
</evidence>
<evidence type="ECO:0000259" key="9">
    <source>
        <dbReference type="PROSITE" id="PS52004"/>
    </source>
</evidence>
<keyword evidence="1" id="KW-0596">Phosphopantetheine</keyword>
<dbReference type="GO" id="GO:0016874">
    <property type="term" value="F:ligase activity"/>
    <property type="evidence" value="ECO:0007669"/>
    <property type="project" value="UniProtKB-KW"/>
</dbReference>
<dbReference type="InterPro" id="IPR000873">
    <property type="entry name" value="AMP-dep_synth/lig_dom"/>
</dbReference>
<dbReference type="Gene3D" id="3.30.559.10">
    <property type="entry name" value="Chloramphenicol acetyltransferase-like domain"/>
    <property type="match status" value="1"/>
</dbReference>
<dbReference type="Pfam" id="PF00109">
    <property type="entry name" value="ketoacyl-synt"/>
    <property type="match status" value="1"/>
</dbReference>
<dbReference type="Gene3D" id="3.30.559.30">
    <property type="entry name" value="Nonribosomal peptide synthetase, condensation domain"/>
    <property type="match status" value="1"/>
</dbReference>
<keyword evidence="2" id="KW-0597">Phosphoprotein</keyword>
<reference evidence="11" key="2">
    <citation type="submission" date="2015-01" db="EMBL/GenBank/DDBJ databases">
        <title>Evolutionary Origins and Diversification of the Mycorrhizal Mutualists.</title>
        <authorList>
            <consortium name="DOE Joint Genome Institute"/>
            <consortium name="Mycorrhizal Genomics Consortium"/>
            <person name="Kohler A."/>
            <person name="Kuo A."/>
            <person name="Nagy L.G."/>
            <person name="Floudas D."/>
            <person name="Copeland A."/>
            <person name="Barry K.W."/>
            <person name="Cichocki N."/>
            <person name="Veneault-Fourrey C."/>
            <person name="LaButti K."/>
            <person name="Lindquist E.A."/>
            <person name="Lipzen A."/>
            <person name="Lundell T."/>
            <person name="Morin E."/>
            <person name="Murat C."/>
            <person name="Riley R."/>
            <person name="Ohm R."/>
            <person name="Sun H."/>
            <person name="Tunlid A."/>
            <person name="Henrissat B."/>
            <person name="Grigoriev I.V."/>
            <person name="Hibbett D.S."/>
            <person name="Martin F."/>
        </authorList>
    </citation>
    <scope>NUCLEOTIDE SEQUENCE [LARGE SCALE GENOMIC DNA]</scope>
    <source>
        <strain evidence="11">LaAM-08-1</strain>
    </source>
</reference>
<dbReference type="Gene3D" id="3.30.300.30">
    <property type="match status" value="1"/>
</dbReference>
<dbReference type="PROSITE" id="PS50075">
    <property type="entry name" value="CARRIER"/>
    <property type="match status" value="1"/>
</dbReference>
<dbReference type="Pfam" id="PF00668">
    <property type="entry name" value="Condensation"/>
    <property type="match status" value="1"/>
</dbReference>
<dbReference type="NCBIfam" id="TIGR01733">
    <property type="entry name" value="AA-adenyl-dom"/>
    <property type="match status" value="1"/>
</dbReference>
<dbReference type="PROSITE" id="PS52004">
    <property type="entry name" value="KS3_2"/>
    <property type="match status" value="1"/>
</dbReference>
<dbReference type="InterPro" id="IPR045851">
    <property type="entry name" value="AMP-bd_C_sf"/>
</dbReference>
<name>A0A0C9XX81_9AGAR</name>
<dbReference type="InterPro" id="IPR014031">
    <property type="entry name" value="Ketoacyl_synth_C"/>
</dbReference>
<dbReference type="Gene3D" id="3.40.50.12780">
    <property type="entry name" value="N-terminal domain of ligase-like"/>
    <property type="match status" value="1"/>
</dbReference>
<dbReference type="SUPFAM" id="SSF53901">
    <property type="entry name" value="Thiolase-like"/>
    <property type="match status" value="1"/>
</dbReference>
<dbReference type="SUPFAM" id="SSF56801">
    <property type="entry name" value="Acetyl-CoA synthetase-like"/>
    <property type="match status" value="1"/>
</dbReference>
<dbReference type="GO" id="GO:0004315">
    <property type="term" value="F:3-oxoacyl-[acyl-carrier-protein] synthase activity"/>
    <property type="evidence" value="ECO:0007669"/>
    <property type="project" value="InterPro"/>
</dbReference>
<dbReference type="InterPro" id="IPR036736">
    <property type="entry name" value="ACP-like_sf"/>
</dbReference>
<keyword evidence="4" id="KW-0808">Transferase</keyword>
<keyword evidence="11" id="KW-1185">Reference proteome</keyword>
<dbReference type="OrthoDB" id="408177at2759"/>
<dbReference type="InterPro" id="IPR016039">
    <property type="entry name" value="Thiolase-like"/>
</dbReference>
<protein>
    <submittedName>
        <fullName evidence="10">Uncharacterized protein</fullName>
    </submittedName>
</protein>
<evidence type="ECO:0000256" key="5">
    <source>
        <dbReference type="ARBA" id="ARBA00023026"/>
    </source>
</evidence>
<feature type="region of interest" description="Disordered" evidence="7">
    <location>
        <begin position="987"/>
        <end position="1007"/>
    </location>
</feature>
<feature type="domain" description="Carrier" evidence="8">
    <location>
        <begin position="1010"/>
        <end position="1087"/>
    </location>
</feature>
<dbReference type="GO" id="GO:0043041">
    <property type="term" value="P:amino acid activation for nonribosomal peptide biosynthetic process"/>
    <property type="evidence" value="ECO:0007669"/>
    <property type="project" value="TreeGrafter"/>
</dbReference>
<dbReference type="InterPro" id="IPR018201">
    <property type="entry name" value="Ketoacyl_synth_AS"/>
</dbReference>
<evidence type="ECO:0000259" key="8">
    <source>
        <dbReference type="PROSITE" id="PS50075"/>
    </source>
</evidence>
<evidence type="ECO:0000256" key="3">
    <source>
        <dbReference type="ARBA" id="ARBA00022598"/>
    </source>
</evidence>
<dbReference type="GO" id="GO:0005737">
    <property type="term" value="C:cytoplasm"/>
    <property type="evidence" value="ECO:0007669"/>
    <property type="project" value="TreeGrafter"/>
</dbReference>
<dbReference type="Gene3D" id="1.10.1200.10">
    <property type="entry name" value="ACP-like"/>
    <property type="match status" value="1"/>
</dbReference>
<dbReference type="InterPro" id="IPR010071">
    <property type="entry name" value="AA_adenyl_dom"/>
</dbReference>
<dbReference type="Pfam" id="PF00501">
    <property type="entry name" value="AMP-binding"/>
    <property type="match status" value="1"/>
</dbReference>
<sequence length="1624" mass="176734">MTPFLTGPELPTLQPHSDGQLPLDVVAVYPMTRAQEGLWLAYSLAPHHTLYNLTMKFAFTKESKAEQQLKTVVAINTLTHRHSILRSTFHNANKYQFKPFIAEWDASATPTLQIITKSNNTHADAKVNSLLRTAVDLSSTFAVRWLIVMSAGGTELFLVSHHVALDGGSMSHLSKELLYLLDVKKDLQPGLLNRESFSRAHMLEGAFTNSAGFEAAQAFWVRQSTNVRPIKWKGTSAAQQHPDAKNYREIEDWFSFSNAELRTWGNRYRASWFRVSVALVGILVRAIAEPDGGADHSVTVAFGGRPAGMEDTVGQFANAVPIRIALSEVLASGPPSFEALVNLVSKEVSTAKKHDRLSYLDISNAHRKLGLQVPPAQVAITLSPKLSRKECTLYPVEGPYDIFFCFLEGDDEVSLGVIYDPTVFSKSDILFLKDAFSSLHALTMAETPLDLLTLPALQTHVPRLLPKIDLESIDAISAARFHVWFENQAAQAPDLVALYSGEQDRSVTYREFNENANRKAHYLRKIGIKREEIVLLHLLRGFEMMEWIIAVLKSGAAFAVADQKHPVERTLSVISIAKPALVVDDGGGNDLSSEPFQLDEKVLDTQKLALDDMPISNPEDITKNEDLAYVVFTSGSTGQPKGVEIEHRNLSHFVANSYTSRYVSIAPGSRVLQFATFAFDAAVLEWSQCLALGGTLCFADMPQALIGDYLADAIDANDISVVHLTPSVLATLPTSRGLPSLRQISVGGEMVPENLIKAWRTRLQVQNAYGPTECTVVMSHHPQPQLAAAKQPLASIIGVPHRHMKFIVSNDSFTQILPTNQIGEVCISGPQVGRGYRGRDDLTATRFAIHPQSGERLYRTGDRGKLLPAGSVLLVGRIDREVKVRGYRIELDDVERTICDLIPEIMAVSVQPDESGSSLFAFIAPKQIDGDSVKKSLSKRVPSYMIPSSIYCLDRLPLNTNDKVDHKTIRATMGDLISQAHSSTSRQKSFYLETPPDSESSVSESSELEFESPSTVRTITKIWKAILGLSAPPSLSDNFFDIGGNSLAVTLLLERIRAKWPWADIKIVDLFQHVTVKSQAALVARYLPAKIYHSPKSPSEKPLPPSQHSPGTPSSPTSEIAVVGMAGRFPGASNPDELFRIFVEKREALTTFPERDPASLPFKDAIYIPKRGAIPGVENFDPADWGLKEDEARDMDPQQRLFLGVAREALQDAGHKLSPDGYNNVGLYVGTAHNTWELVNEPIHGSDFFKTHHSVLTPCISARTAYHLNLHGPNVTLSTACSSGLVAMSIATDHLRSGKCDMSIVGGISVAFPQEGYVTAKNQLFSPSGHCRPFDQRADGTLPGDAVCALILRRLDDGIRDGDKIYSVISGIAIGSDGATEKAGCTVPGPRGQADVITRAWKDSGLSPSKLVYAELHGSGTPIGDALELEAMHMARKELKTQLVPIIVGSNKGNLGNCEAAGGLVSVIKMCKSMQHGVIPPMPSFHRKNPMINPALPFTIASTGVPFKKNAVVSVSSTGLGGVNAHCILRYPPASSQRPSDLVLDAASTPESTEVLPSPVKTSTLSPVAALSQEKIGRIASCVSQILGVDIDEGTDLSAAGLDSQGQIALMRKVGEAFPNYMLP</sequence>
<dbReference type="GO" id="GO:0031177">
    <property type="term" value="F:phosphopantetheine binding"/>
    <property type="evidence" value="ECO:0007669"/>
    <property type="project" value="TreeGrafter"/>
</dbReference>
<dbReference type="SUPFAM" id="SSF47336">
    <property type="entry name" value="ACP-like"/>
    <property type="match status" value="1"/>
</dbReference>
<dbReference type="GO" id="GO:0006633">
    <property type="term" value="P:fatty acid biosynthetic process"/>
    <property type="evidence" value="ECO:0007669"/>
    <property type="project" value="InterPro"/>
</dbReference>
<dbReference type="SUPFAM" id="SSF52777">
    <property type="entry name" value="CoA-dependent acyltransferases"/>
    <property type="match status" value="2"/>
</dbReference>
<organism evidence="10 11">
    <name type="scientific">Laccaria amethystina LaAM-08-1</name>
    <dbReference type="NCBI Taxonomy" id="1095629"/>
    <lineage>
        <taxon>Eukaryota</taxon>
        <taxon>Fungi</taxon>
        <taxon>Dikarya</taxon>
        <taxon>Basidiomycota</taxon>
        <taxon>Agaricomycotina</taxon>
        <taxon>Agaricomycetes</taxon>
        <taxon>Agaricomycetidae</taxon>
        <taxon>Agaricales</taxon>
        <taxon>Agaricineae</taxon>
        <taxon>Hydnangiaceae</taxon>
        <taxon>Laccaria</taxon>
    </lineage>
</organism>
<dbReference type="Pfam" id="PF00550">
    <property type="entry name" value="PP-binding"/>
    <property type="match status" value="1"/>
</dbReference>
<dbReference type="SMART" id="SM00825">
    <property type="entry name" value="PKS_KS"/>
    <property type="match status" value="1"/>
</dbReference>
<reference evidence="10 11" key="1">
    <citation type="submission" date="2014-04" db="EMBL/GenBank/DDBJ databases">
        <authorList>
            <consortium name="DOE Joint Genome Institute"/>
            <person name="Kuo A."/>
            <person name="Kohler A."/>
            <person name="Nagy L.G."/>
            <person name="Floudas D."/>
            <person name="Copeland A."/>
            <person name="Barry K.W."/>
            <person name="Cichocki N."/>
            <person name="Veneault-Fourrey C."/>
            <person name="LaButti K."/>
            <person name="Lindquist E.A."/>
            <person name="Lipzen A."/>
            <person name="Lundell T."/>
            <person name="Morin E."/>
            <person name="Murat C."/>
            <person name="Sun H."/>
            <person name="Tunlid A."/>
            <person name="Henrissat B."/>
            <person name="Grigoriev I.V."/>
            <person name="Hibbett D.S."/>
            <person name="Martin F."/>
            <person name="Nordberg H.P."/>
            <person name="Cantor M.N."/>
            <person name="Hua S.X."/>
        </authorList>
    </citation>
    <scope>NUCLEOTIDE SEQUENCE [LARGE SCALE GENOMIC DNA]</scope>
    <source>
        <strain evidence="10 11">LaAM-08-1</strain>
    </source>
</reference>
<dbReference type="InterPro" id="IPR009081">
    <property type="entry name" value="PP-bd_ACP"/>
</dbReference>
<feature type="domain" description="Ketosynthase family 3 (KS3)" evidence="9">
    <location>
        <begin position="1117"/>
        <end position="1531"/>
    </location>
</feature>
<keyword evidence="6" id="KW-0511">Multifunctional enzyme</keyword>